<dbReference type="Gene3D" id="1.10.10.10">
    <property type="entry name" value="Winged helix-like DNA-binding domain superfamily/Winged helix DNA-binding domain"/>
    <property type="match status" value="2"/>
</dbReference>
<dbReference type="InterPro" id="IPR036388">
    <property type="entry name" value="WH-like_DNA-bd_sf"/>
</dbReference>
<dbReference type="Proteomes" id="UP001301797">
    <property type="component" value="Chromosome"/>
</dbReference>
<dbReference type="AlphaFoldDB" id="A0AA97FCQ5"/>
<evidence type="ECO:0000256" key="1">
    <source>
        <dbReference type="SAM" id="Phobius"/>
    </source>
</evidence>
<dbReference type="GeneID" id="85229907"/>
<reference evidence="3 4" key="1">
    <citation type="submission" date="2019-09" db="EMBL/GenBank/DDBJ databases">
        <title>The complete genome of Methanoplanus sp. FWC-SCC4.</title>
        <authorList>
            <person name="Chen S.-C."/>
            <person name="Zhou Y.-Z."/>
            <person name="Lai M.-C."/>
        </authorList>
    </citation>
    <scope>NUCLEOTIDE SEQUENCE [LARGE SCALE GENOMIC DNA]</scope>
    <source>
        <strain evidence="3 4">FWC-SCC4</strain>
    </source>
</reference>
<dbReference type="CDD" id="cd00090">
    <property type="entry name" value="HTH_ARSR"/>
    <property type="match status" value="2"/>
</dbReference>
<dbReference type="KEGG" id="mefw:F1737_07015"/>
<feature type="domain" description="HTH arsR-type" evidence="2">
    <location>
        <begin position="157"/>
        <end position="235"/>
    </location>
</feature>
<dbReference type="SUPFAM" id="SSF46785">
    <property type="entry name" value="Winged helix' DNA-binding domain"/>
    <property type="match status" value="2"/>
</dbReference>
<evidence type="ECO:0000259" key="2">
    <source>
        <dbReference type="SMART" id="SM00418"/>
    </source>
</evidence>
<gene>
    <name evidence="3" type="ORF">F1737_07015</name>
</gene>
<keyword evidence="4" id="KW-1185">Reference proteome</keyword>
<evidence type="ECO:0000313" key="3">
    <source>
        <dbReference type="EMBL" id="WOF16467.1"/>
    </source>
</evidence>
<dbReference type="Pfam" id="PF01022">
    <property type="entry name" value="HTH_5"/>
    <property type="match status" value="1"/>
</dbReference>
<proteinExistence type="predicted"/>
<dbReference type="PANTHER" id="PTHR36216">
    <property type="entry name" value="TRANSCRIPTIONAL REGULATOR, TRMB"/>
    <property type="match status" value="1"/>
</dbReference>
<dbReference type="RefSeq" id="WP_317135885.1">
    <property type="nucleotide sequence ID" value="NZ_CP043875.1"/>
</dbReference>
<keyword evidence="1" id="KW-0472">Membrane</keyword>
<keyword evidence="1" id="KW-0812">Transmembrane</keyword>
<name>A0AA97FCQ5_9EURY</name>
<feature type="transmembrane region" description="Helical" evidence="1">
    <location>
        <begin position="54"/>
        <end position="75"/>
    </location>
</feature>
<sequence>MNIQQKTILIIFLSAALFVHAGCCEYTVTFGEITEPDADVSGADGIETFWDLPLWIQVSWISSTIIGSVAAIKFFPLIAGKIRYALENAKRQKILDYVIEYPGRCIEELSDEININRETLRYHLGCLENNNHIIIESSDHFKRIFPNHNTFSSQERKIISICHNPVQVKILASILKYPGIRNTDLKDELNLSKSAVTWHIKKMESAGILSVRKSGRSGHYYIKSGLESFVAENLPDEIKENLELERANLT</sequence>
<protein>
    <submittedName>
        <fullName evidence="3">Winged helix-turn-helix transcriptional regulator</fullName>
    </submittedName>
</protein>
<keyword evidence="1" id="KW-1133">Transmembrane helix</keyword>
<dbReference type="InterPro" id="IPR001845">
    <property type="entry name" value="HTH_ArsR_DNA-bd_dom"/>
</dbReference>
<dbReference type="EMBL" id="CP043875">
    <property type="protein sequence ID" value="WOF16467.1"/>
    <property type="molecule type" value="Genomic_DNA"/>
</dbReference>
<dbReference type="Pfam" id="PF13412">
    <property type="entry name" value="HTH_24"/>
    <property type="match status" value="1"/>
</dbReference>
<dbReference type="GO" id="GO:0003700">
    <property type="term" value="F:DNA-binding transcription factor activity"/>
    <property type="evidence" value="ECO:0007669"/>
    <property type="project" value="InterPro"/>
</dbReference>
<evidence type="ECO:0000313" key="4">
    <source>
        <dbReference type="Proteomes" id="UP001301797"/>
    </source>
</evidence>
<dbReference type="PANTHER" id="PTHR36216:SF1">
    <property type="entry name" value="HTH ARSR-TYPE DOMAIN-CONTAINING PROTEIN"/>
    <property type="match status" value="1"/>
</dbReference>
<organism evidence="3 4">
    <name type="scientific">Methanochimaera problematica</name>
    <dbReference type="NCBI Taxonomy" id="2609417"/>
    <lineage>
        <taxon>Archaea</taxon>
        <taxon>Methanobacteriati</taxon>
        <taxon>Methanobacteriota</taxon>
        <taxon>Stenosarchaea group</taxon>
        <taxon>Methanomicrobia</taxon>
        <taxon>Methanomicrobiales</taxon>
        <taxon>Methanomicrobiaceae</taxon>
        <taxon>Methanochimaera</taxon>
    </lineage>
</organism>
<dbReference type="InterPro" id="IPR011991">
    <property type="entry name" value="ArsR-like_HTH"/>
</dbReference>
<dbReference type="InterPro" id="IPR036390">
    <property type="entry name" value="WH_DNA-bd_sf"/>
</dbReference>
<dbReference type="SMART" id="SM00418">
    <property type="entry name" value="HTH_ARSR"/>
    <property type="match status" value="1"/>
</dbReference>
<accession>A0AA97FCQ5</accession>